<reference evidence="2 3" key="1">
    <citation type="journal article" date="2015" name="Genome Announc.">
        <title>Complete genome sequences for 35 biothreat assay-relevant bacillus species.</title>
        <authorList>
            <person name="Johnson S.L."/>
            <person name="Daligault H.E."/>
            <person name="Davenport K.W."/>
            <person name="Jaissle J."/>
            <person name="Frey K.G."/>
            <person name="Ladner J.T."/>
            <person name="Broomall S.M."/>
            <person name="Bishop-Lilly K.A."/>
            <person name="Bruce D.C."/>
            <person name="Gibbons H.S."/>
            <person name="Coyne S.R."/>
            <person name="Lo C.C."/>
            <person name="Meincke L."/>
            <person name="Munk A.C."/>
            <person name="Koroleva G.I."/>
            <person name="Rosenzweig C.N."/>
            <person name="Palacios G.F."/>
            <person name="Redden C.L."/>
            <person name="Minogue T.D."/>
            <person name="Chain P.S."/>
        </authorList>
    </citation>
    <scope>NUCLEOTIDE SEQUENCE [LARGE SCALE GENOMIC DNA]</scope>
    <source>
        <strain evidence="3">ATCC 14581 / DSM 32 / JCM 2506 / NBRC 15308 / NCIMB 9376 / NCTC 10342 / NRRL B-14308 / VKM B-512</strain>
    </source>
</reference>
<evidence type="ECO:0000313" key="3">
    <source>
        <dbReference type="Proteomes" id="UP000031829"/>
    </source>
</evidence>
<dbReference type="InterPro" id="IPR058409">
    <property type="entry name" value="DUF8096"/>
</dbReference>
<proteinExistence type="predicted"/>
<dbReference type="EMBL" id="CP009920">
    <property type="protein sequence ID" value="AJI21921.1"/>
    <property type="molecule type" value="Genomic_DNA"/>
</dbReference>
<dbReference type="Proteomes" id="UP000031829">
    <property type="component" value="Chromosome"/>
</dbReference>
<dbReference type="RefSeq" id="WP_034652336.1">
    <property type="nucleotide sequence ID" value="NZ_BCVB01000004.1"/>
</dbReference>
<dbReference type="HOGENOM" id="CLU_2950604_0_0_9"/>
<dbReference type="KEGG" id="bmeg:BG04_4573"/>
<sequence length="60" mass="6700">MENQEDKYANIDVTKVYEYTDLPDKISGRCDNCGGVKFKSSVGGGKFLRECTNCGMKKNI</sequence>
<accession>A0A0B6AEM1</accession>
<evidence type="ECO:0000259" key="1">
    <source>
        <dbReference type="Pfam" id="PF26372"/>
    </source>
</evidence>
<organism evidence="2 3">
    <name type="scientific">Priestia megaterium (strain ATCC 14581 / DSM 32 / CCUG 1817 / JCM 2506 / NBRC 15308 / NCIMB 9376 / NCTC 10342 / NRRL B-14308 / VKM B-512 / Ford 19)</name>
    <name type="common">Bacillus megaterium</name>
    <dbReference type="NCBI Taxonomy" id="1348623"/>
    <lineage>
        <taxon>Bacteria</taxon>
        <taxon>Bacillati</taxon>
        <taxon>Bacillota</taxon>
        <taxon>Bacilli</taxon>
        <taxon>Bacillales</taxon>
        <taxon>Bacillaceae</taxon>
        <taxon>Priestia</taxon>
    </lineage>
</organism>
<name>A0A0B6AEM1_PRIM2</name>
<dbReference type="GeneID" id="93642570"/>
<evidence type="ECO:0000313" key="2">
    <source>
        <dbReference type="EMBL" id="AJI21921.1"/>
    </source>
</evidence>
<protein>
    <recommendedName>
        <fullName evidence="1">DUF8096 domain-containing protein</fullName>
    </recommendedName>
</protein>
<dbReference type="Pfam" id="PF26372">
    <property type="entry name" value="DUF8096"/>
    <property type="match status" value="1"/>
</dbReference>
<gene>
    <name evidence="2" type="ORF">BG04_4573</name>
</gene>
<dbReference type="AlphaFoldDB" id="A0A0B6AEM1"/>
<feature type="domain" description="DUF8096" evidence="1">
    <location>
        <begin position="15"/>
        <end position="58"/>
    </location>
</feature>